<organism evidence="2 3">
    <name type="scientific">Mycena alexandri</name>
    <dbReference type="NCBI Taxonomy" id="1745969"/>
    <lineage>
        <taxon>Eukaryota</taxon>
        <taxon>Fungi</taxon>
        <taxon>Dikarya</taxon>
        <taxon>Basidiomycota</taxon>
        <taxon>Agaricomycotina</taxon>
        <taxon>Agaricomycetes</taxon>
        <taxon>Agaricomycetidae</taxon>
        <taxon>Agaricales</taxon>
        <taxon>Marasmiineae</taxon>
        <taxon>Mycenaceae</taxon>
        <taxon>Mycena</taxon>
    </lineage>
</organism>
<evidence type="ECO:0000313" key="2">
    <source>
        <dbReference type="EMBL" id="KAJ7031932.1"/>
    </source>
</evidence>
<keyword evidence="3" id="KW-1185">Reference proteome</keyword>
<evidence type="ECO:0000313" key="3">
    <source>
        <dbReference type="Proteomes" id="UP001218188"/>
    </source>
</evidence>
<keyword evidence="1" id="KW-0175">Coiled coil</keyword>
<reference evidence="2" key="1">
    <citation type="submission" date="2023-03" db="EMBL/GenBank/DDBJ databases">
        <title>Massive genome expansion in bonnet fungi (Mycena s.s.) driven by repeated elements and novel gene families across ecological guilds.</title>
        <authorList>
            <consortium name="Lawrence Berkeley National Laboratory"/>
            <person name="Harder C.B."/>
            <person name="Miyauchi S."/>
            <person name="Viragh M."/>
            <person name="Kuo A."/>
            <person name="Thoen E."/>
            <person name="Andreopoulos B."/>
            <person name="Lu D."/>
            <person name="Skrede I."/>
            <person name="Drula E."/>
            <person name="Henrissat B."/>
            <person name="Morin E."/>
            <person name="Kohler A."/>
            <person name="Barry K."/>
            <person name="LaButti K."/>
            <person name="Morin E."/>
            <person name="Salamov A."/>
            <person name="Lipzen A."/>
            <person name="Mereny Z."/>
            <person name="Hegedus B."/>
            <person name="Baldrian P."/>
            <person name="Stursova M."/>
            <person name="Weitz H."/>
            <person name="Taylor A."/>
            <person name="Grigoriev I.V."/>
            <person name="Nagy L.G."/>
            <person name="Martin F."/>
            <person name="Kauserud H."/>
        </authorList>
    </citation>
    <scope>NUCLEOTIDE SEQUENCE</scope>
    <source>
        <strain evidence="2">CBHHK200</strain>
    </source>
</reference>
<protein>
    <submittedName>
        <fullName evidence="2">Uncharacterized protein</fullName>
    </submittedName>
</protein>
<sequence length="231" mass="26961">MNHLQRTTKVEEDISRMNEDLERMRKTIDSMTKMTKIINSFWKRDLTATKEKLERLTEALRGEVLNRINKCIAEDAMSQLSQSERCTLRANAFDSMYYLIDIDADVPVDDDVQAIAAKVHEYLGPSAENLLSFCHRAARHNDKKGETLRRAWPPSVGYAKSVLLEMAKELEMQDGPNTAYKLDIQFAQEFLEAHASTYDWWDYQRRDEYEWDEDDLPLLRRAIGLTHSPRN</sequence>
<feature type="coiled-coil region" evidence="1">
    <location>
        <begin position="7"/>
        <end position="63"/>
    </location>
</feature>
<evidence type="ECO:0000256" key="1">
    <source>
        <dbReference type="SAM" id="Coils"/>
    </source>
</evidence>
<name>A0AAD6SUB3_9AGAR</name>
<accession>A0AAD6SUB3</accession>
<proteinExistence type="predicted"/>
<dbReference type="AlphaFoldDB" id="A0AAD6SUB3"/>
<gene>
    <name evidence="2" type="ORF">C8F04DRAFT_1396858</name>
</gene>
<dbReference type="EMBL" id="JARJCM010000077">
    <property type="protein sequence ID" value="KAJ7031932.1"/>
    <property type="molecule type" value="Genomic_DNA"/>
</dbReference>
<dbReference type="Proteomes" id="UP001218188">
    <property type="component" value="Unassembled WGS sequence"/>
</dbReference>
<comment type="caution">
    <text evidence="2">The sequence shown here is derived from an EMBL/GenBank/DDBJ whole genome shotgun (WGS) entry which is preliminary data.</text>
</comment>